<dbReference type="Proteomes" id="UP000178129">
    <property type="component" value="Unassembled WGS sequence"/>
</dbReference>
<dbReference type="InParanoid" id="A0A1E1JVX8"/>
<protein>
    <submittedName>
        <fullName evidence="1">Uncharacterized protein</fullName>
    </submittedName>
</protein>
<organism evidence="1 2">
    <name type="scientific">Rhynchosporium graminicola</name>
    <dbReference type="NCBI Taxonomy" id="2792576"/>
    <lineage>
        <taxon>Eukaryota</taxon>
        <taxon>Fungi</taxon>
        <taxon>Dikarya</taxon>
        <taxon>Ascomycota</taxon>
        <taxon>Pezizomycotina</taxon>
        <taxon>Leotiomycetes</taxon>
        <taxon>Helotiales</taxon>
        <taxon>Ploettnerulaceae</taxon>
        <taxon>Rhynchosporium</taxon>
    </lineage>
</organism>
<dbReference type="AlphaFoldDB" id="A0A1E1JVX8"/>
<evidence type="ECO:0000313" key="1">
    <source>
        <dbReference type="EMBL" id="CZS90027.1"/>
    </source>
</evidence>
<reference evidence="2" key="1">
    <citation type="submission" date="2016-03" db="EMBL/GenBank/DDBJ databases">
        <authorList>
            <person name="Ploux O."/>
        </authorList>
    </citation>
    <scope>NUCLEOTIDE SEQUENCE [LARGE SCALE GENOMIC DNA]</scope>
    <source>
        <strain evidence="2">UK7</strain>
    </source>
</reference>
<keyword evidence="2" id="KW-1185">Reference proteome</keyword>
<name>A0A1E1JVX8_9HELO</name>
<evidence type="ECO:0000313" key="2">
    <source>
        <dbReference type="Proteomes" id="UP000178129"/>
    </source>
</evidence>
<sequence length="169" mass="19359">MESTYDLGPLVGMVWDQYANAGGQVVYRNLVSQETTLSIPPGWEDLATDIWTQDMTKTWPQWNDQRTGRAILRDPNPPPPSTYLDDPHIRSRITAIQRTPESLEPLYRRVTSEVLSYLYRRTDGFTLVQEDSADNLRPDFTIFKLLCRPGGSDYEHKLLIGEVKKLGES</sequence>
<accession>A0A1E1JVX8</accession>
<dbReference type="EMBL" id="FJUW01000003">
    <property type="protein sequence ID" value="CZS90027.1"/>
    <property type="molecule type" value="Genomic_DNA"/>
</dbReference>
<proteinExistence type="predicted"/>
<comment type="caution">
    <text evidence="1">The sequence shown here is derived from an EMBL/GenBank/DDBJ whole genome shotgun (WGS) entry which is preliminary data.</text>
</comment>
<gene>
    <name evidence="1" type="ORF">RCO7_02302</name>
</gene>